<sequence length="115" mass="13199">MYTNFRVLHWYNLLISHVGIHGQRRLTEALVKGSLVRKKEYPTKSSPQAKKGLSYRARVWTSMEEDLLEVEEDLPLRKISTQQAESLEAPFTEEEVERVIRTMPGDKAPGPDGMT</sequence>
<dbReference type="Proteomes" id="UP000652761">
    <property type="component" value="Unassembled WGS sequence"/>
</dbReference>
<protein>
    <submittedName>
        <fullName evidence="1">Uncharacterized protein</fullName>
    </submittedName>
</protein>
<keyword evidence="2" id="KW-1185">Reference proteome</keyword>
<name>A0A843VEP7_COLES</name>
<accession>A0A843VEP7</accession>
<evidence type="ECO:0000313" key="1">
    <source>
        <dbReference type="EMBL" id="MQL93606.1"/>
    </source>
</evidence>
<feature type="non-terminal residue" evidence="1">
    <location>
        <position position="1"/>
    </location>
</feature>
<comment type="caution">
    <text evidence="1">The sequence shown here is derived from an EMBL/GenBank/DDBJ whole genome shotgun (WGS) entry which is preliminary data.</text>
</comment>
<dbReference type="OrthoDB" id="1938551at2759"/>
<dbReference type="EMBL" id="NMUH01001579">
    <property type="protein sequence ID" value="MQL93606.1"/>
    <property type="molecule type" value="Genomic_DNA"/>
</dbReference>
<gene>
    <name evidence="1" type="ORF">Taro_026247</name>
</gene>
<reference evidence="1" key="1">
    <citation type="submission" date="2017-07" db="EMBL/GenBank/DDBJ databases">
        <title>Taro Niue Genome Assembly and Annotation.</title>
        <authorList>
            <person name="Atibalentja N."/>
            <person name="Keating K."/>
            <person name="Fields C.J."/>
        </authorList>
    </citation>
    <scope>NUCLEOTIDE SEQUENCE</scope>
    <source>
        <strain evidence="1">Niue_2</strain>
        <tissue evidence="1">Leaf</tissue>
    </source>
</reference>
<evidence type="ECO:0000313" key="2">
    <source>
        <dbReference type="Proteomes" id="UP000652761"/>
    </source>
</evidence>
<proteinExistence type="predicted"/>
<organism evidence="1 2">
    <name type="scientific">Colocasia esculenta</name>
    <name type="common">Wild taro</name>
    <name type="synonym">Arum esculentum</name>
    <dbReference type="NCBI Taxonomy" id="4460"/>
    <lineage>
        <taxon>Eukaryota</taxon>
        <taxon>Viridiplantae</taxon>
        <taxon>Streptophyta</taxon>
        <taxon>Embryophyta</taxon>
        <taxon>Tracheophyta</taxon>
        <taxon>Spermatophyta</taxon>
        <taxon>Magnoliopsida</taxon>
        <taxon>Liliopsida</taxon>
        <taxon>Araceae</taxon>
        <taxon>Aroideae</taxon>
        <taxon>Colocasieae</taxon>
        <taxon>Colocasia</taxon>
    </lineage>
</organism>
<dbReference type="AlphaFoldDB" id="A0A843VEP7"/>